<feature type="compositionally biased region" description="Basic and acidic residues" evidence="2">
    <location>
        <begin position="243"/>
        <end position="258"/>
    </location>
</feature>
<dbReference type="GO" id="GO:0008104">
    <property type="term" value="P:intracellular protein localization"/>
    <property type="evidence" value="ECO:0000318"/>
    <property type="project" value="GO_Central"/>
</dbReference>
<feature type="compositionally biased region" description="Acidic residues" evidence="2">
    <location>
        <begin position="231"/>
        <end position="242"/>
    </location>
</feature>
<sequence length="258" mass="29278">MGKKLNALFGRSSKAAKLSMLTNLAISRIDTFKNLHCVRCSQAESDVIQLLQLGHRERALLRVEHVIKEQTTLDAFVLMENYCYLLRERSEIVKTSRESCPDELKEAISSLIYAASRCGEFPEMQEIRGLFKSEYGQEFVTSAVELRNNSGVCPKMVARLSTRQASMEIKENLLNQIAKHNGIALQLEQDISIEEKCEVEELQTQVSNKSATLEAQNVEAISPETQRGNDDYDDDSEEDDLFDDARSEYEETTPEIEK</sequence>
<evidence type="ECO:0008006" key="5">
    <source>
        <dbReference type="Google" id="ProtNLM"/>
    </source>
</evidence>
<dbReference type="FunFam" id="1.20.1260.60:FF:000002">
    <property type="entry name" value="Vacuolar protein sorting-associated protein IST1"/>
    <property type="match status" value="1"/>
</dbReference>
<organism evidence="3 4">
    <name type="scientific">Erythranthe guttata</name>
    <name type="common">Yellow monkey flower</name>
    <name type="synonym">Mimulus guttatus</name>
    <dbReference type="NCBI Taxonomy" id="4155"/>
    <lineage>
        <taxon>Eukaryota</taxon>
        <taxon>Viridiplantae</taxon>
        <taxon>Streptophyta</taxon>
        <taxon>Embryophyta</taxon>
        <taxon>Tracheophyta</taxon>
        <taxon>Spermatophyta</taxon>
        <taxon>Magnoliopsida</taxon>
        <taxon>eudicotyledons</taxon>
        <taxon>Gunneridae</taxon>
        <taxon>Pentapetalae</taxon>
        <taxon>asterids</taxon>
        <taxon>lamiids</taxon>
        <taxon>Lamiales</taxon>
        <taxon>Phrymaceae</taxon>
        <taxon>Erythranthe</taxon>
    </lineage>
</organism>
<reference evidence="3 4" key="1">
    <citation type="journal article" date="2013" name="Proc. Natl. Acad. Sci. U.S.A.">
        <title>Fine-scale variation in meiotic recombination in Mimulus inferred from population shotgun sequencing.</title>
        <authorList>
            <person name="Hellsten U."/>
            <person name="Wright K.M."/>
            <person name="Jenkins J."/>
            <person name="Shu S."/>
            <person name="Yuan Y."/>
            <person name="Wessler S.R."/>
            <person name="Schmutz J."/>
            <person name="Willis J.H."/>
            <person name="Rokhsar D.S."/>
        </authorList>
    </citation>
    <scope>NUCLEOTIDE SEQUENCE [LARGE SCALE GENOMIC DNA]</scope>
    <source>
        <strain evidence="4">cv. DUN x IM62</strain>
    </source>
</reference>
<dbReference type="STRING" id="4155.A0A022R2F2"/>
<keyword evidence="4" id="KW-1185">Reference proteome</keyword>
<protein>
    <recommendedName>
        <fullName evidence="5">Vacuolar protein sorting-associated protein Ist1</fullName>
    </recommendedName>
</protein>
<evidence type="ECO:0000313" key="4">
    <source>
        <dbReference type="Proteomes" id="UP000030748"/>
    </source>
</evidence>
<dbReference type="Proteomes" id="UP000030748">
    <property type="component" value="Unassembled WGS sequence"/>
</dbReference>
<dbReference type="InterPro" id="IPR005061">
    <property type="entry name" value="Ist1"/>
</dbReference>
<evidence type="ECO:0000256" key="2">
    <source>
        <dbReference type="SAM" id="MobiDB-lite"/>
    </source>
</evidence>
<dbReference type="Gene3D" id="1.20.1260.60">
    <property type="entry name" value="Vacuolar protein sorting-associated protein Ist1"/>
    <property type="match status" value="1"/>
</dbReference>
<name>A0A022R2F2_ERYGU</name>
<evidence type="ECO:0000313" key="3">
    <source>
        <dbReference type="EMBL" id="EYU34396.1"/>
    </source>
</evidence>
<dbReference type="PANTHER" id="PTHR12161">
    <property type="entry name" value="IST1 FAMILY MEMBER"/>
    <property type="match status" value="1"/>
</dbReference>
<feature type="region of interest" description="Disordered" evidence="2">
    <location>
        <begin position="208"/>
        <end position="258"/>
    </location>
</feature>
<dbReference type="PANTHER" id="PTHR12161:SF16">
    <property type="entry name" value="REGULATOR OF VPS4 ACTIVITY IN THE MVB PATHWAY PROTEIN"/>
    <property type="match status" value="1"/>
</dbReference>
<evidence type="ECO:0000256" key="1">
    <source>
        <dbReference type="ARBA" id="ARBA00005536"/>
    </source>
</evidence>
<comment type="similarity">
    <text evidence="1">Belongs to the IST1 family.</text>
</comment>
<dbReference type="Pfam" id="PF03398">
    <property type="entry name" value="Ist1"/>
    <property type="match status" value="1"/>
</dbReference>
<accession>A0A022R2F2</accession>
<proteinExistence type="inferred from homology"/>
<dbReference type="GO" id="GO:0015031">
    <property type="term" value="P:protein transport"/>
    <property type="evidence" value="ECO:0007669"/>
    <property type="project" value="InterPro"/>
</dbReference>
<dbReference type="PhylomeDB" id="A0A022R2F2"/>
<dbReference type="InterPro" id="IPR042277">
    <property type="entry name" value="IST1-like"/>
</dbReference>
<dbReference type="eggNOG" id="KOG2027">
    <property type="taxonomic scope" value="Eukaryota"/>
</dbReference>
<dbReference type="AlphaFoldDB" id="A0A022R2F2"/>
<dbReference type="EMBL" id="KI630689">
    <property type="protein sequence ID" value="EYU34396.1"/>
    <property type="molecule type" value="Genomic_DNA"/>
</dbReference>
<gene>
    <name evidence="3" type="ORF">MIMGU_mgv1a018980mg</name>
</gene>